<keyword evidence="1" id="KW-1133">Transmembrane helix</keyword>
<evidence type="ECO:0000256" key="1">
    <source>
        <dbReference type="SAM" id="Phobius"/>
    </source>
</evidence>
<feature type="transmembrane region" description="Helical" evidence="1">
    <location>
        <begin position="25"/>
        <end position="47"/>
    </location>
</feature>
<dbReference type="EMBL" id="JXBX01000009">
    <property type="protein sequence ID" value="KJY53551.1"/>
    <property type="molecule type" value="Genomic_DNA"/>
</dbReference>
<organism evidence="2 3">
    <name type="scientific">Bifidobacterium coryneforme</name>
    <dbReference type="NCBI Taxonomy" id="1687"/>
    <lineage>
        <taxon>Bacteria</taxon>
        <taxon>Bacillati</taxon>
        <taxon>Actinomycetota</taxon>
        <taxon>Actinomycetes</taxon>
        <taxon>Bifidobacteriales</taxon>
        <taxon>Bifidobacteriaceae</taxon>
        <taxon>Bifidobacterium</taxon>
    </lineage>
</organism>
<proteinExistence type="predicted"/>
<reference evidence="2 3" key="1">
    <citation type="submission" date="2014-12" db="EMBL/GenBank/DDBJ databases">
        <title>Comparative genomics of the lactic acid bacteria isolated from the honey bee gut.</title>
        <authorList>
            <person name="Ellegaard K.M."/>
            <person name="Tamarit D."/>
            <person name="Javelind E."/>
            <person name="Olofsson T."/>
            <person name="Andersson S.G."/>
            <person name="Vasquez A."/>
        </authorList>
    </citation>
    <scope>NUCLEOTIDE SEQUENCE [LARGE SCALE GENOMIC DNA]</scope>
    <source>
        <strain evidence="2 3">Bma6</strain>
    </source>
</reference>
<protein>
    <submittedName>
        <fullName evidence="2">Uncharacterized protein</fullName>
    </submittedName>
</protein>
<gene>
    <name evidence="2" type="ORF">JF68_08980</name>
</gene>
<comment type="caution">
    <text evidence="2">The sequence shown here is derived from an EMBL/GenBank/DDBJ whole genome shotgun (WGS) entry which is preliminary data.</text>
</comment>
<keyword evidence="1" id="KW-0472">Membrane</keyword>
<dbReference type="AlphaFoldDB" id="A0ABD4AF18"/>
<keyword evidence="1" id="KW-0812">Transmembrane</keyword>
<evidence type="ECO:0000313" key="3">
    <source>
        <dbReference type="Proteomes" id="UP000033652"/>
    </source>
</evidence>
<evidence type="ECO:0000313" key="2">
    <source>
        <dbReference type="EMBL" id="KJY53551.1"/>
    </source>
</evidence>
<sequence length="176" mass="19625">MTPMQNQPISAQKLEPLPSMEQPGWLLGLTLICIFLAVLTIALAIFLPRFRQVQEKSRSSLVQVSPKEDCLARIDQVVTDYKAGKSTRDQALKDLAGIARRFASQAWSRDMSAKTLTEIKIQPRTSSTSQGLDLLRQTIDALYPPEFAPPAEMSGSSPVSVDQAAEWVRALIERWR</sequence>
<name>A0ABD4AF18_9BIFI</name>
<dbReference type="Proteomes" id="UP000033652">
    <property type="component" value="Unassembled WGS sequence"/>
</dbReference>
<accession>A0ABD4AF18</accession>